<accession>A0A9D1SHL8</accession>
<dbReference type="Gene3D" id="3.80.10.10">
    <property type="entry name" value="Ribonuclease Inhibitor"/>
    <property type="match status" value="1"/>
</dbReference>
<dbReference type="AlphaFoldDB" id="A0A9D1SHL8"/>
<dbReference type="EMBL" id="DVNF01000036">
    <property type="protein sequence ID" value="HIU59947.1"/>
    <property type="molecule type" value="Genomic_DNA"/>
</dbReference>
<reference evidence="1" key="1">
    <citation type="submission" date="2020-10" db="EMBL/GenBank/DDBJ databases">
        <authorList>
            <person name="Gilroy R."/>
        </authorList>
    </citation>
    <scope>NUCLEOTIDE SEQUENCE</scope>
    <source>
        <strain evidence="1">18911</strain>
    </source>
</reference>
<reference evidence="1" key="2">
    <citation type="journal article" date="2021" name="PeerJ">
        <title>Extensive microbial diversity within the chicken gut microbiome revealed by metagenomics and culture.</title>
        <authorList>
            <person name="Gilroy R."/>
            <person name="Ravi A."/>
            <person name="Getino M."/>
            <person name="Pursley I."/>
            <person name="Horton D.L."/>
            <person name="Alikhan N.F."/>
            <person name="Baker D."/>
            <person name="Gharbi K."/>
            <person name="Hall N."/>
            <person name="Watson M."/>
            <person name="Adriaenssens E.M."/>
            <person name="Foster-Nyarko E."/>
            <person name="Jarju S."/>
            <person name="Secka A."/>
            <person name="Antonio M."/>
            <person name="Oren A."/>
            <person name="Chaudhuri R.R."/>
            <person name="La Ragione R."/>
            <person name="Hildebrand F."/>
            <person name="Pallen M.J."/>
        </authorList>
    </citation>
    <scope>NUCLEOTIDE SEQUENCE</scope>
    <source>
        <strain evidence="1">18911</strain>
    </source>
</reference>
<sequence length="115" mass="13425">MNDEKKRRLWEIIFEFEKDINAYHFKFFNREILRECGIAGLLTVKDLFAQVGTGLDGEIDGFLQDYKLDEYQNLYDKSGTTLISYNEDNLLDRFEVPDGVTRIGDKAFKGNETIQ</sequence>
<name>A0A9D1SHL8_9FIRM</name>
<organism evidence="1 2">
    <name type="scientific">Candidatus Stercoripulliclostridium merdigallinarum</name>
    <dbReference type="NCBI Taxonomy" id="2840951"/>
    <lineage>
        <taxon>Bacteria</taxon>
        <taxon>Bacillati</taxon>
        <taxon>Bacillota</taxon>
        <taxon>Clostridia</taxon>
        <taxon>Eubacteriales</taxon>
        <taxon>Candidatus Stercoripulliclostridium</taxon>
    </lineage>
</organism>
<feature type="non-terminal residue" evidence="1">
    <location>
        <position position="115"/>
    </location>
</feature>
<protein>
    <submittedName>
        <fullName evidence="1">Uncharacterized protein</fullName>
    </submittedName>
</protein>
<evidence type="ECO:0000313" key="2">
    <source>
        <dbReference type="Proteomes" id="UP000824094"/>
    </source>
</evidence>
<evidence type="ECO:0000313" key="1">
    <source>
        <dbReference type="EMBL" id="HIU59947.1"/>
    </source>
</evidence>
<dbReference type="Proteomes" id="UP000824094">
    <property type="component" value="Unassembled WGS sequence"/>
</dbReference>
<dbReference type="InterPro" id="IPR032675">
    <property type="entry name" value="LRR_dom_sf"/>
</dbReference>
<comment type="caution">
    <text evidence="1">The sequence shown here is derived from an EMBL/GenBank/DDBJ whole genome shotgun (WGS) entry which is preliminary data.</text>
</comment>
<gene>
    <name evidence="1" type="ORF">IAB05_00995</name>
</gene>
<proteinExistence type="predicted"/>